<name>A0ABT0BTL2_9SPHN</name>
<protein>
    <submittedName>
        <fullName evidence="11">Sugar transferase</fullName>
    </submittedName>
</protein>
<evidence type="ECO:0000313" key="12">
    <source>
        <dbReference type="Proteomes" id="UP001202281"/>
    </source>
</evidence>
<gene>
    <name evidence="11" type="ORF">MTR66_16450</name>
</gene>
<keyword evidence="6 9" id="KW-1133">Transmembrane helix</keyword>
<dbReference type="PANTHER" id="PTHR30576">
    <property type="entry name" value="COLANIC BIOSYNTHESIS UDP-GLUCOSE LIPID CARRIER TRANSFERASE"/>
    <property type="match status" value="1"/>
</dbReference>
<feature type="transmembrane region" description="Helical" evidence="9">
    <location>
        <begin position="38"/>
        <end position="61"/>
    </location>
</feature>
<dbReference type="GO" id="GO:0016740">
    <property type="term" value="F:transferase activity"/>
    <property type="evidence" value="ECO:0007669"/>
    <property type="project" value="UniProtKB-KW"/>
</dbReference>
<evidence type="ECO:0000313" key="11">
    <source>
        <dbReference type="EMBL" id="MCJ2188398.1"/>
    </source>
</evidence>
<sequence>MHGPDRGQVSRGPRATLRWDRWDKASRPASPLARPVDLIGALVLILILLPVFIVVAVAIWIDDPGPAVFAHRRVGRDGRSFPCLKFRSMYVGAEQRLEHILRANPDLREIWERDHKLPDDPRVTRIGRLLRITSLDELPQLFNVVRGEMSLVGPRPIVQAEIARYGRYIYHYYAVRPGLTGLWQVSGRSSVAYRRRVAADVKYARVHTLLMNWKILFATIPAVATGRGSC</sequence>
<dbReference type="Pfam" id="PF02397">
    <property type="entry name" value="Bac_transf"/>
    <property type="match status" value="1"/>
</dbReference>
<evidence type="ECO:0000259" key="10">
    <source>
        <dbReference type="Pfam" id="PF02397"/>
    </source>
</evidence>
<keyword evidence="5 9" id="KW-0812">Transmembrane</keyword>
<keyword evidence="3" id="KW-1003">Cell membrane</keyword>
<keyword evidence="8" id="KW-0270">Exopolysaccharide synthesis</keyword>
<evidence type="ECO:0000256" key="4">
    <source>
        <dbReference type="ARBA" id="ARBA00022679"/>
    </source>
</evidence>
<evidence type="ECO:0000256" key="6">
    <source>
        <dbReference type="ARBA" id="ARBA00022989"/>
    </source>
</evidence>
<dbReference type="InterPro" id="IPR003362">
    <property type="entry name" value="Bact_transf"/>
</dbReference>
<keyword evidence="7 9" id="KW-0472">Membrane</keyword>
<keyword evidence="12" id="KW-1185">Reference proteome</keyword>
<keyword evidence="4 11" id="KW-0808">Transferase</keyword>
<reference evidence="11 12" key="1">
    <citation type="submission" date="2022-04" db="EMBL/GenBank/DDBJ databases">
        <title>Identification of a novel bacterium isolated from mangrove sediments.</title>
        <authorList>
            <person name="Pan X."/>
        </authorList>
    </citation>
    <scope>NUCLEOTIDE SEQUENCE [LARGE SCALE GENOMIC DNA]</scope>
    <source>
        <strain evidence="11 12">B2638</strain>
    </source>
</reference>
<comment type="subcellular location">
    <subcellularLocation>
        <location evidence="1">Cell membrane</location>
    </subcellularLocation>
</comment>
<comment type="caution">
    <text evidence="11">The sequence shown here is derived from an EMBL/GenBank/DDBJ whole genome shotgun (WGS) entry which is preliminary data.</text>
</comment>
<evidence type="ECO:0000256" key="5">
    <source>
        <dbReference type="ARBA" id="ARBA00022692"/>
    </source>
</evidence>
<evidence type="ECO:0000256" key="1">
    <source>
        <dbReference type="ARBA" id="ARBA00004236"/>
    </source>
</evidence>
<dbReference type="EMBL" id="JALHLG010000033">
    <property type="protein sequence ID" value="MCJ2188398.1"/>
    <property type="molecule type" value="Genomic_DNA"/>
</dbReference>
<feature type="domain" description="Bacterial sugar transferase" evidence="10">
    <location>
        <begin position="34"/>
        <end position="223"/>
    </location>
</feature>
<proteinExistence type="inferred from homology"/>
<dbReference type="Proteomes" id="UP001202281">
    <property type="component" value="Unassembled WGS sequence"/>
</dbReference>
<evidence type="ECO:0000256" key="9">
    <source>
        <dbReference type="SAM" id="Phobius"/>
    </source>
</evidence>
<evidence type="ECO:0000256" key="7">
    <source>
        <dbReference type="ARBA" id="ARBA00023136"/>
    </source>
</evidence>
<comment type="similarity">
    <text evidence="2">Belongs to the bacterial sugar transferase family.</text>
</comment>
<evidence type="ECO:0000256" key="3">
    <source>
        <dbReference type="ARBA" id="ARBA00022475"/>
    </source>
</evidence>
<organism evidence="11 12">
    <name type="scientific">Novosphingobium beihaiensis</name>
    <dbReference type="NCBI Taxonomy" id="2930389"/>
    <lineage>
        <taxon>Bacteria</taxon>
        <taxon>Pseudomonadati</taxon>
        <taxon>Pseudomonadota</taxon>
        <taxon>Alphaproteobacteria</taxon>
        <taxon>Sphingomonadales</taxon>
        <taxon>Sphingomonadaceae</taxon>
        <taxon>Novosphingobium</taxon>
    </lineage>
</organism>
<dbReference type="PANTHER" id="PTHR30576:SF4">
    <property type="entry name" value="UNDECAPRENYL-PHOSPHATE GALACTOSE PHOSPHOTRANSFERASE"/>
    <property type="match status" value="1"/>
</dbReference>
<evidence type="ECO:0000256" key="2">
    <source>
        <dbReference type="ARBA" id="ARBA00006464"/>
    </source>
</evidence>
<accession>A0ABT0BTL2</accession>
<evidence type="ECO:0000256" key="8">
    <source>
        <dbReference type="ARBA" id="ARBA00023169"/>
    </source>
</evidence>